<keyword evidence="3" id="KW-1185">Reference proteome</keyword>
<evidence type="ECO:0000313" key="2">
    <source>
        <dbReference type="EMBL" id="CAK0849586.1"/>
    </source>
</evidence>
<dbReference type="Proteomes" id="UP001189429">
    <property type="component" value="Unassembled WGS sequence"/>
</dbReference>
<name>A0ABN9TU89_9DINO</name>
<evidence type="ECO:0000313" key="3">
    <source>
        <dbReference type="Proteomes" id="UP001189429"/>
    </source>
</evidence>
<organism evidence="2 3">
    <name type="scientific">Prorocentrum cordatum</name>
    <dbReference type="NCBI Taxonomy" id="2364126"/>
    <lineage>
        <taxon>Eukaryota</taxon>
        <taxon>Sar</taxon>
        <taxon>Alveolata</taxon>
        <taxon>Dinophyceae</taxon>
        <taxon>Prorocentrales</taxon>
        <taxon>Prorocentraceae</taxon>
        <taxon>Prorocentrum</taxon>
    </lineage>
</organism>
<comment type="caution">
    <text evidence="2">The sequence shown here is derived from an EMBL/GenBank/DDBJ whole genome shotgun (WGS) entry which is preliminary data.</text>
</comment>
<protein>
    <submittedName>
        <fullName evidence="2">Uncharacterized protein</fullName>
    </submittedName>
</protein>
<proteinExistence type="predicted"/>
<accession>A0ABN9TU89</accession>
<reference evidence="2" key="1">
    <citation type="submission" date="2023-10" db="EMBL/GenBank/DDBJ databases">
        <authorList>
            <person name="Chen Y."/>
            <person name="Shah S."/>
            <person name="Dougan E. K."/>
            <person name="Thang M."/>
            <person name="Chan C."/>
        </authorList>
    </citation>
    <scope>NUCLEOTIDE SEQUENCE [LARGE SCALE GENOMIC DNA]</scope>
</reference>
<gene>
    <name evidence="2" type="ORF">PCOR1329_LOCUS42246</name>
</gene>
<sequence length="1009" mass="108569">MAKRAEGKPPPMRGPQGSSAGAEKTMTAREDVGLERNEWDVDICAGCVGWVRTHAPTMSVSELAGELANAKDLGKDNADINDKKDNFAGRGLTVADDMSVQVEVYDDYELLRYQDFVDLCGKTPKQAGAVPVNVPTADNISQIATFYPSPLNAKKRMKVVSKFGVKVSEMKKKHSMHCFTKQPGLLMKCAAKSFLKKHVAAEHAAAGAGLARSGLFVVAEASIAEKGASKDDGESFMQESDGDVDQPDGDDDPERAGGAHSMAAPVKGVTPVTGARSSPSAVVSEGCQVQAEGPTPWNKYFVGECPAKGAAEFWIWKTPLKGVLAGLREKHPVSQMNTLLSKLDAHSARKLRLHKAAIQQCQEIVDGSAQSMPYNEFADKVRTLVPSVGEWPQEHHRVLLECTLSHHVAEFARTGKGAHAENALEVVKLFTVGEGKEESFNPLKPMLVQSSLSDSERADFFVNEVFGRKVAEWIEDEVNGDSLISTFAQVAIKAMKIPEDGNVGEKVYDDAGAILEASAKTDAASSVWQTVGLACVTSPRWNTGLTELAGQKDAMKEVGPIIQVIIDSLSSIVEPTAASAKKIGDIVEDIPHFHAKGVKDPAEKLEFKVNERACELISAAAKAAAGLGDSGNSSDPSSLGIEDLNAFVTPARKITQNCAEAEAFIIANNALKLTKESLETSLRPKSLNEALQQFNFEDAQSVANVLGAFGGVVAAALQDEVRVRVKEIVDPVIDSPRAADATNTVNLTQVVSFVSAMVPFVPVEHGMTYQNINSALKLCKGVSAGLAALEGVETTVTWYADKDVQRLLNELQREHLRLKSGTTKLDKAPNVLEACELMSQKAAEKSAMVASDIKATTADQIQSIMKKVAFAMENDSFIKMTSVMMDVESVADVKKQTPREFFEVDAGSIVTAAVAMMKRVGEYGSFLRSSKLGAREFAGDVKILCDRVFTMIGVQKNLRPLMGASVAKDEVKLMFEMKSVQSFLREHEVKVKEMRAGLAAAYVQALTAS</sequence>
<evidence type="ECO:0000256" key="1">
    <source>
        <dbReference type="SAM" id="MobiDB-lite"/>
    </source>
</evidence>
<feature type="region of interest" description="Disordered" evidence="1">
    <location>
        <begin position="1"/>
        <end position="28"/>
    </location>
</feature>
<dbReference type="EMBL" id="CAUYUJ010015073">
    <property type="protein sequence ID" value="CAK0849586.1"/>
    <property type="molecule type" value="Genomic_DNA"/>
</dbReference>
<feature type="compositionally biased region" description="Acidic residues" evidence="1">
    <location>
        <begin position="240"/>
        <end position="253"/>
    </location>
</feature>
<feature type="region of interest" description="Disordered" evidence="1">
    <location>
        <begin position="228"/>
        <end position="263"/>
    </location>
</feature>